<dbReference type="EMBL" id="JH687402">
    <property type="protein sequence ID" value="EIM79726.1"/>
    <property type="molecule type" value="Genomic_DNA"/>
</dbReference>
<feature type="compositionally biased region" description="Polar residues" evidence="4">
    <location>
        <begin position="272"/>
        <end position="281"/>
    </location>
</feature>
<dbReference type="AlphaFoldDB" id="R7RWI0"/>
<name>R7RWI0_STEHR</name>
<keyword evidence="2" id="KW-0677">Repeat</keyword>
<dbReference type="OrthoDB" id="1065058at2759"/>
<sequence length="1135" mass="120773">MTSRRSLVPSEAPSRISRRTSASAAVSKPRAISNASQTSETPTVTPKSFSGNTESFAGNRKRSFTSIPAPSLSSNRLQSAPIQALYPSNSVSTPYSPSSPSPVTSYRNGLPLANGVGGGKSGRPSMKPPASVAGTTRSIARPVSMYEAKTPESPSSLTPPPSSFNPPTTPRARLISVPSSPNNANLSTSTSSPQINLMSPSPKVKANIKANNSARPTPPLTASPKTKGPKSTAPSARGAPPVSKSSTPARKSSGPSVANGKTKSQRHRESGSGASELTISSPPRADSLAASLGLVAEAGDSSDAMSMWDGDDMTLEMVTDAGDGDVDEDFQAGLQTLLDIHQRKLLHYKRLLERSQASQAMQLHALHAEVSVLRERERERGMNGGMVMGMQDEDEFCTCGGKKTMGGYWSGYRDDRAGDEEGDVDLLKALRGSREGEFNETEVKKAIRGLSRDERMRLIAIILDSCMPGDIRLQILLLEKYAKSTFDIIGNLAPDLVFKILKHLTVQELLAVEPVSKKWQEAVHMPALWKYHCLKTTATDPLPLKPPKSPAGWEPLYRSLHHRESNFRNALPQSVRFLNGHTNFCTTLLLRGKRLISGSYDETIRFWDIETGELKKCLQVKKPVSCVDFLADEEVFVVGFHDVGRVHLFSSVTFNALQQLAGHLNGIRAVALSSKNLVSAGADKALVCWDWRSGTKIVRFGQQTTVNIGVQLISAGGGAGGEEGERVVSVTIDGIVRVFSIKQRVMISQFKLSELGAGDPVLNAKLHNVGMAPNNMLQWFAAQGTQMTCATKSIILHLQWTETEDGPQLLASPASEVNPNPPLTPNHLSNNLSTGPRDSLNASASSNPRLRTISSLSRSTSSNSFSTPARRPSLISTNTSGSGSGAKGRSSLAMSTNGAASPRTPGTPMSASGMSPGMGERGMAVRFGRAAILTAPPKLVAVVETPDVAVGAVDPRKRRVVTATRFSSRAGADRRIFMSTHRDKTSKTTASEDDEVDSTSDTDSGTRVNSPFSLNTSLNRSVSGKPATVDFDTEITAVTGAWGALQDAESVAAAGGPAGLNGVKGLKGTLPAKFAGLATPEKNPMSMQLSHEEVVVGCADGTIYVMSFVGYDYAKQKELGGGLSLEELGWEEGGN</sequence>
<dbReference type="KEGG" id="shs:STEHIDRAFT_69189"/>
<evidence type="ECO:0000256" key="1">
    <source>
        <dbReference type="ARBA" id="ARBA00022574"/>
    </source>
</evidence>
<dbReference type="Proteomes" id="UP000053927">
    <property type="component" value="Unassembled WGS sequence"/>
</dbReference>
<feature type="compositionally biased region" description="Polar residues" evidence="4">
    <location>
        <begin position="33"/>
        <end position="56"/>
    </location>
</feature>
<dbReference type="GO" id="GO:0009166">
    <property type="term" value="P:nucleotide catabolic process"/>
    <property type="evidence" value="ECO:0007669"/>
    <property type="project" value="TreeGrafter"/>
</dbReference>
<evidence type="ECO:0000313" key="6">
    <source>
        <dbReference type="EMBL" id="EIM79726.1"/>
    </source>
</evidence>
<feature type="compositionally biased region" description="Low complexity" evidence="4">
    <location>
        <begin position="849"/>
        <end position="867"/>
    </location>
</feature>
<feature type="region of interest" description="Disordered" evidence="4">
    <location>
        <begin position="809"/>
        <end position="920"/>
    </location>
</feature>
<protein>
    <recommendedName>
        <fullName evidence="5">F-box domain-containing protein</fullName>
    </recommendedName>
</protein>
<feature type="compositionally biased region" description="Pro residues" evidence="4">
    <location>
        <begin position="157"/>
        <end position="169"/>
    </location>
</feature>
<dbReference type="Gene3D" id="2.130.10.10">
    <property type="entry name" value="YVTN repeat-like/Quinoprotein amine dehydrogenase"/>
    <property type="match status" value="1"/>
</dbReference>
<reference evidence="7" key="1">
    <citation type="journal article" date="2012" name="Science">
        <title>The Paleozoic origin of enzymatic lignin decomposition reconstructed from 31 fungal genomes.</title>
        <authorList>
            <person name="Floudas D."/>
            <person name="Binder M."/>
            <person name="Riley R."/>
            <person name="Barry K."/>
            <person name="Blanchette R.A."/>
            <person name="Henrissat B."/>
            <person name="Martinez A.T."/>
            <person name="Otillar R."/>
            <person name="Spatafora J.W."/>
            <person name="Yadav J.S."/>
            <person name="Aerts A."/>
            <person name="Benoit I."/>
            <person name="Boyd A."/>
            <person name="Carlson A."/>
            <person name="Copeland A."/>
            <person name="Coutinho P.M."/>
            <person name="de Vries R.P."/>
            <person name="Ferreira P."/>
            <person name="Findley K."/>
            <person name="Foster B."/>
            <person name="Gaskell J."/>
            <person name="Glotzer D."/>
            <person name="Gorecki P."/>
            <person name="Heitman J."/>
            <person name="Hesse C."/>
            <person name="Hori C."/>
            <person name="Igarashi K."/>
            <person name="Jurgens J.A."/>
            <person name="Kallen N."/>
            <person name="Kersten P."/>
            <person name="Kohler A."/>
            <person name="Kuees U."/>
            <person name="Kumar T.K.A."/>
            <person name="Kuo A."/>
            <person name="LaButti K."/>
            <person name="Larrondo L.F."/>
            <person name="Lindquist E."/>
            <person name="Ling A."/>
            <person name="Lombard V."/>
            <person name="Lucas S."/>
            <person name="Lundell T."/>
            <person name="Martin R."/>
            <person name="McLaughlin D.J."/>
            <person name="Morgenstern I."/>
            <person name="Morin E."/>
            <person name="Murat C."/>
            <person name="Nagy L.G."/>
            <person name="Nolan M."/>
            <person name="Ohm R.A."/>
            <person name="Patyshakuliyeva A."/>
            <person name="Rokas A."/>
            <person name="Ruiz-Duenas F.J."/>
            <person name="Sabat G."/>
            <person name="Salamov A."/>
            <person name="Samejima M."/>
            <person name="Schmutz J."/>
            <person name="Slot J.C."/>
            <person name="St John F."/>
            <person name="Stenlid J."/>
            <person name="Sun H."/>
            <person name="Sun S."/>
            <person name="Syed K."/>
            <person name="Tsang A."/>
            <person name="Wiebenga A."/>
            <person name="Young D."/>
            <person name="Pisabarro A."/>
            <person name="Eastwood D.C."/>
            <person name="Martin F."/>
            <person name="Cullen D."/>
            <person name="Grigoriev I.V."/>
            <person name="Hibbett D.S."/>
        </authorList>
    </citation>
    <scope>NUCLEOTIDE SEQUENCE [LARGE SCALE GENOMIC DNA]</scope>
    <source>
        <strain evidence="7">FP-91666</strain>
    </source>
</reference>
<evidence type="ECO:0000256" key="2">
    <source>
        <dbReference type="ARBA" id="ARBA00022737"/>
    </source>
</evidence>
<dbReference type="PROSITE" id="PS50181">
    <property type="entry name" value="FBOX"/>
    <property type="match status" value="1"/>
</dbReference>
<dbReference type="PANTHER" id="PTHR47438:SF1">
    <property type="entry name" value="PHOSPHATE METABOLISM PROTEIN 8-RELATED"/>
    <property type="match status" value="1"/>
</dbReference>
<dbReference type="InterPro" id="IPR036047">
    <property type="entry name" value="F-box-like_dom_sf"/>
</dbReference>
<feature type="compositionally biased region" description="Polar residues" evidence="4">
    <location>
        <begin position="243"/>
        <end position="262"/>
    </location>
</feature>
<dbReference type="SUPFAM" id="SSF50978">
    <property type="entry name" value="WD40 repeat-like"/>
    <property type="match status" value="1"/>
</dbReference>
<feature type="compositionally biased region" description="Acidic residues" evidence="4">
    <location>
        <begin position="991"/>
        <end position="1000"/>
    </location>
</feature>
<dbReference type="GO" id="GO:0006206">
    <property type="term" value="P:pyrimidine nucleobase metabolic process"/>
    <property type="evidence" value="ECO:0007669"/>
    <property type="project" value="TreeGrafter"/>
</dbReference>
<feature type="compositionally biased region" description="Low complexity" evidence="4">
    <location>
        <begin position="86"/>
        <end position="105"/>
    </location>
</feature>
<dbReference type="GeneID" id="18806518"/>
<feature type="region of interest" description="Disordered" evidence="4">
    <location>
        <begin position="978"/>
        <end position="1014"/>
    </location>
</feature>
<gene>
    <name evidence="6" type="ORF">STEHIDRAFT_69189</name>
</gene>
<organism evidence="6 7">
    <name type="scientific">Stereum hirsutum (strain FP-91666)</name>
    <name type="common">White-rot fungus</name>
    <dbReference type="NCBI Taxonomy" id="721885"/>
    <lineage>
        <taxon>Eukaryota</taxon>
        <taxon>Fungi</taxon>
        <taxon>Dikarya</taxon>
        <taxon>Basidiomycota</taxon>
        <taxon>Agaricomycotina</taxon>
        <taxon>Agaricomycetes</taxon>
        <taxon>Russulales</taxon>
        <taxon>Stereaceae</taxon>
        <taxon>Stereum</taxon>
    </lineage>
</organism>
<keyword evidence="1 3" id="KW-0853">WD repeat</keyword>
<dbReference type="InterPro" id="IPR036322">
    <property type="entry name" value="WD40_repeat_dom_sf"/>
</dbReference>
<dbReference type="OMA" id="HHREANF"/>
<evidence type="ECO:0000259" key="5">
    <source>
        <dbReference type="PROSITE" id="PS50181"/>
    </source>
</evidence>
<dbReference type="InterPro" id="IPR052791">
    <property type="entry name" value="SSM1_domain"/>
</dbReference>
<dbReference type="Gene3D" id="1.20.1280.50">
    <property type="match status" value="1"/>
</dbReference>
<dbReference type="InterPro" id="IPR015943">
    <property type="entry name" value="WD40/YVTN_repeat-like_dom_sf"/>
</dbReference>
<dbReference type="Pfam" id="PF00400">
    <property type="entry name" value="WD40"/>
    <property type="match status" value="2"/>
</dbReference>
<accession>R7RWI0</accession>
<feature type="compositionally biased region" description="Polar residues" evidence="4">
    <location>
        <begin position="177"/>
        <end position="199"/>
    </location>
</feature>
<evidence type="ECO:0000313" key="7">
    <source>
        <dbReference type="Proteomes" id="UP000053927"/>
    </source>
</evidence>
<dbReference type="PROSITE" id="PS50294">
    <property type="entry name" value="WD_REPEATS_REGION"/>
    <property type="match status" value="1"/>
</dbReference>
<dbReference type="PANTHER" id="PTHR47438">
    <property type="entry name" value="PHOSPHATE METABOLISM PROTEIN 8-RELATED"/>
    <property type="match status" value="1"/>
</dbReference>
<dbReference type="RefSeq" id="XP_007311182.1">
    <property type="nucleotide sequence ID" value="XM_007311120.1"/>
</dbReference>
<dbReference type="SMART" id="SM00320">
    <property type="entry name" value="WD40"/>
    <property type="match status" value="3"/>
</dbReference>
<evidence type="ECO:0000256" key="4">
    <source>
        <dbReference type="SAM" id="MobiDB-lite"/>
    </source>
</evidence>
<dbReference type="PROSITE" id="PS00678">
    <property type="entry name" value="WD_REPEATS_1"/>
    <property type="match status" value="1"/>
</dbReference>
<dbReference type="GO" id="GO:0008252">
    <property type="term" value="F:nucleotidase activity"/>
    <property type="evidence" value="ECO:0007669"/>
    <property type="project" value="TreeGrafter"/>
</dbReference>
<dbReference type="InterPro" id="IPR019775">
    <property type="entry name" value="WD40_repeat_CS"/>
</dbReference>
<feature type="repeat" description="WD" evidence="3">
    <location>
        <begin position="578"/>
        <end position="617"/>
    </location>
</feature>
<feature type="compositionally biased region" description="Polar residues" evidence="4">
    <location>
        <begin position="64"/>
        <end position="81"/>
    </location>
</feature>
<proteinExistence type="predicted"/>
<dbReference type="SMART" id="SM00256">
    <property type="entry name" value="FBOX"/>
    <property type="match status" value="1"/>
</dbReference>
<dbReference type="InterPro" id="IPR001810">
    <property type="entry name" value="F-box_dom"/>
</dbReference>
<evidence type="ECO:0000256" key="3">
    <source>
        <dbReference type="PROSITE-ProRule" id="PRU00221"/>
    </source>
</evidence>
<dbReference type="InterPro" id="IPR001680">
    <property type="entry name" value="WD40_rpt"/>
</dbReference>
<feature type="region of interest" description="Disordered" evidence="4">
    <location>
        <begin position="1"/>
        <end position="284"/>
    </location>
</feature>
<dbReference type="eggNOG" id="KOG0274">
    <property type="taxonomic scope" value="Eukaryota"/>
</dbReference>
<feature type="compositionally biased region" description="Polar residues" evidence="4">
    <location>
        <begin position="826"/>
        <end position="848"/>
    </location>
</feature>
<dbReference type="PROSITE" id="PS50082">
    <property type="entry name" value="WD_REPEATS_2"/>
    <property type="match status" value="2"/>
</dbReference>
<feature type="repeat" description="WD" evidence="3">
    <location>
        <begin position="660"/>
        <end position="699"/>
    </location>
</feature>
<feature type="domain" description="F-box" evidence="5">
    <location>
        <begin position="486"/>
        <end position="532"/>
    </location>
</feature>
<dbReference type="SUPFAM" id="SSF81383">
    <property type="entry name" value="F-box domain"/>
    <property type="match status" value="1"/>
</dbReference>
<keyword evidence="7" id="KW-1185">Reference proteome</keyword>
<dbReference type="Pfam" id="PF12937">
    <property type="entry name" value="F-box-like"/>
    <property type="match status" value="1"/>
</dbReference>